<proteinExistence type="predicted"/>
<dbReference type="EMBL" id="JAAXZB010000001">
    <property type="protein sequence ID" value="NKW09474.1"/>
    <property type="molecule type" value="Genomic_DNA"/>
</dbReference>
<gene>
    <name evidence="1" type="ORF">HGG76_06160</name>
</gene>
<sequence>MQLDEYDLHDQRAAMAVLDAERKARGVPTSEIKKRHGVSMNSVYAWRAHTRTPHLQRFVSLATTLGFDVIMRRIAEPRDEYDLRDQRAAIAVLDAERKARDMALGDMEDKSGVSVNSVYAWRSCVRSPLLCNAVAIAETFGFEIFMRRRPEGKRAMPPRDEQHRRERAKLARKVLAQEFIEFREQYAIESKRTGRSFVDARLLLNTGLMLMELERAGYIESSGTAYRPKAR</sequence>
<evidence type="ECO:0000313" key="1">
    <source>
        <dbReference type="EMBL" id="NKW09474.1"/>
    </source>
</evidence>
<reference evidence="1 2" key="1">
    <citation type="submission" date="2020-04" db="EMBL/GenBank/DDBJ databases">
        <title>Whole genome sequencing of clinical and environmental type strains of Ochrobactrum.</title>
        <authorList>
            <person name="Dharne M."/>
        </authorList>
    </citation>
    <scope>NUCLEOTIDE SEQUENCE [LARGE SCALE GENOMIC DNA]</scope>
    <source>
        <strain evidence="1 2">DSM 13340</strain>
    </source>
</reference>
<comment type="caution">
    <text evidence="1">The sequence shown here is derived from an EMBL/GenBank/DDBJ whole genome shotgun (WGS) entry which is preliminary data.</text>
</comment>
<accession>A0A7X6FRR6</accession>
<name>A0A7X6FRR6_9HYPH</name>
<dbReference type="AlphaFoldDB" id="A0A7X6FRR6"/>
<organism evidence="1 2">
    <name type="scientific">Brucella tritici</name>
    <dbReference type="NCBI Taxonomy" id="94626"/>
    <lineage>
        <taxon>Bacteria</taxon>
        <taxon>Pseudomonadati</taxon>
        <taxon>Pseudomonadota</taxon>
        <taxon>Alphaproteobacteria</taxon>
        <taxon>Hyphomicrobiales</taxon>
        <taxon>Brucellaceae</taxon>
        <taxon>Brucella/Ochrobactrum group</taxon>
        <taxon>Brucella</taxon>
    </lineage>
</organism>
<dbReference type="Proteomes" id="UP000558475">
    <property type="component" value="Unassembled WGS sequence"/>
</dbReference>
<evidence type="ECO:0000313" key="2">
    <source>
        <dbReference type="Proteomes" id="UP000558475"/>
    </source>
</evidence>
<protein>
    <submittedName>
        <fullName evidence="1">Uncharacterized protein</fullName>
    </submittedName>
</protein>